<feature type="compositionally biased region" description="Pro residues" evidence="1">
    <location>
        <begin position="1152"/>
        <end position="1168"/>
    </location>
</feature>
<dbReference type="InterPro" id="IPR058748">
    <property type="entry name" value="PglY_5th"/>
</dbReference>
<evidence type="ECO:0000259" key="3">
    <source>
        <dbReference type="Pfam" id="PF26382"/>
    </source>
</evidence>
<reference evidence="4" key="1">
    <citation type="submission" date="2020-05" db="EMBL/GenBank/DDBJ databases">
        <authorList>
            <person name="Chiriac C."/>
            <person name="Salcher M."/>
            <person name="Ghai R."/>
            <person name="Kavagutti S V."/>
        </authorList>
    </citation>
    <scope>NUCLEOTIDE SEQUENCE</scope>
</reference>
<protein>
    <submittedName>
        <fullName evidence="4">Unannotated protein</fullName>
    </submittedName>
</protein>
<feature type="domain" description="ATPase PglY C-terminal" evidence="3">
    <location>
        <begin position="973"/>
        <end position="1152"/>
    </location>
</feature>
<gene>
    <name evidence="4" type="ORF">UFOPK3564_00285</name>
</gene>
<dbReference type="InterPro" id="IPR058747">
    <property type="entry name" value="PglY_C"/>
</dbReference>
<feature type="region of interest" description="Disordered" evidence="1">
    <location>
        <begin position="1149"/>
        <end position="1180"/>
    </location>
</feature>
<proteinExistence type="predicted"/>
<dbReference type="Pfam" id="PF26381">
    <property type="entry name" value="BREX_PglY_5th"/>
    <property type="match status" value="1"/>
</dbReference>
<feature type="domain" description="ATPase PglY 5th" evidence="2">
    <location>
        <begin position="829"/>
        <end position="930"/>
    </location>
</feature>
<organism evidence="4">
    <name type="scientific">freshwater metagenome</name>
    <dbReference type="NCBI Taxonomy" id="449393"/>
    <lineage>
        <taxon>unclassified sequences</taxon>
        <taxon>metagenomes</taxon>
        <taxon>ecological metagenomes</taxon>
    </lineage>
</organism>
<dbReference type="EMBL" id="CAFBMK010000009">
    <property type="protein sequence ID" value="CAB4895730.1"/>
    <property type="molecule type" value="Genomic_DNA"/>
</dbReference>
<evidence type="ECO:0000313" key="4">
    <source>
        <dbReference type="EMBL" id="CAB4895730.1"/>
    </source>
</evidence>
<evidence type="ECO:0000256" key="1">
    <source>
        <dbReference type="SAM" id="MobiDB-lite"/>
    </source>
</evidence>
<dbReference type="Pfam" id="PF26382">
    <property type="entry name" value="BREX_PglY_6th"/>
    <property type="match status" value="1"/>
</dbReference>
<name>A0A6J7FSI9_9ZZZZ</name>
<dbReference type="AlphaFoldDB" id="A0A6J7FSI9"/>
<sequence>MSTLLRDLIHIPEAVQKGDFVMSLADGVSHAERTLDGYVVTEQLGEAFENAMTFIGSAVRDGKSKAAYLDGSFGAGKSHFMAVLHLLLQGNAHARSIAELAPAVQASKADLDGLTFELVPFHMIGAESMEQAILGGYVEHLRRVDPDAPLPGVYADEPIFAQADLERAQLGDDAFFARLGGDDEGWGSLGGWSAADYDQARAAAADDPRRRQLSGELVDAFLPGLRDAMRGNSTGYVDIDTGLAELARHAESRGASALILFLDELILWLGSRIADTAFVTREGQKLIKLIEFTSQRPIPVVSIVARQRDLRDFVGDQVLGAERFAFADALKHWEGRFHRITLTDGNLPKIAEKRLLRPLSDQARQQLDAAFQQTERERPEVLEVLLTEDGDKQLFRSTYPFSPAFMKTLIAASSVLQRERTSLKVMLQLLVDRRDDLTVGDLVSVGELYDVLAQGDEPFADDLKRQFQIAQTLYERRFRPRLLTDHNVSESQAAALPRVHGFRADDRVVKTLLLAALVPRTGPLNTLTVARLAALNHGSFRSPIPGGEKGVLLRKLRAWSAEIGELKVGDDQQNPTVAVRLTGVDTDTVIERASSIDNGGERRRLVKRLVLEEFGVRDDNQLFLQHQFIWRGTRRRADVAFGNIRDAVDLPDDALAAQGEDWKVIVDYPFDPGHSPTEDLDRLDRWRAARGDSRTVCWVPAFFSSGVQTQLGRLVVVEHVLQGERLDDYGDHLSVQDRAVARGLLADLQSSLRATLLGAIRQAYGVERAADAIDVSHGIDQRLQPLRDGLALQVPVGASMADAFSGLVKQLLDAQYPKHPLFEVEARPRDLKVVLDEVLRAVDAPNGRIEVPTDRRRVMKRLAEPLGLGQQHDSPFLLSDHWREHLSRAIGRRREQGEATVTVGDLRRAIDEPEPLGLHKPEQNLILMLFVEQTGQAFSSRGGPVQPTIERMDDELELVLANLPSQGDWDVARTRAAEVFGVAAQNPARNPTSVETLATAIRARVDAARGPAGQLVQTLGERMRAVGLDPAETVRWQQAQRGAALVESVAGAANAVALIEALGRGDVGDSGQQLGTSIAQAGAVVAALGNDRWDVIAQVAIPRASADDAGAPFVEVIADLRQALERPEFAVAVAPAVAEANRRTLTLIAAPTTPPPSGPPIEEPPGPGGPGDEGPRVDGPHVIIERADGLGLDEARGRLDALRTAHGDDTVSVDLVWRITTKDQRST</sequence>
<evidence type="ECO:0000259" key="2">
    <source>
        <dbReference type="Pfam" id="PF26381"/>
    </source>
</evidence>
<accession>A0A6J7FSI9</accession>